<dbReference type="EC" id="2.7.1.33" evidence="6 16"/>
<reference evidence="17 18" key="1">
    <citation type="journal article" date="2019" name="Sci. Rep.">
        <title>Sulfobacillus thermotolerans: new insights into resistance and metabolic capacities of acidophilic chemolithotrophs.</title>
        <authorList>
            <person name="Panyushkina A.E."/>
            <person name="Babenko V.V."/>
            <person name="Nikitina A.S."/>
            <person name="Selezneva O.V."/>
            <person name="Tsaplina I.A."/>
            <person name="Letarova M.A."/>
            <person name="Kostryukova E.S."/>
            <person name="Letarov A.V."/>
        </authorList>
    </citation>
    <scope>NUCLEOTIDE SEQUENCE [LARGE SCALE GENOMIC DNA]</scope>
    <source>
        <strain evidence="17 18">Kr1</strain>
    </source>
</reference>
<keyword evidence="8 16" id="KW-0808">Transferase</keyword>
<comment type="pathway">
    <text evidence="4 16">Cofactor biosynthesis; coenzyme A biosynthesis; CoA from (R)-pantothenate: step 1/5.</text>
</comment>
<proteinExistence type="inferred from homology"/>
<evidence type="ECO:0000256" key="12">
    <source>
        <dbReference type="ARBA" id="ARBA00022958"/>
    </source>
</evidence>
<evidence type="ECO:0000256" key="13">
    <source>
        <dbReference type="ARBA" id="ARBA00022993"/>
    </source>
</evidence>
<comment type="subcellular location">
    <subcellularLocation>
        <location evidence="3 16">Cytoplasm</location>
    </subcellularLocation>
</comment>
<feature type="binding site" evidence="16">
    <location>
        <begin position="109"/>
        <end position="112"/>
    </location>
    <ligand>
        <name>substrate</name>
    </ligand>
</feature>
<feature type="binding site" evidence="16">
    <location>
        <position position="186"/>
    </location>
    <ligand>
        <name>substrate</name>
    </ligand>
</feature>
<dbReference type="CDD" id="cd24015">
    <property type="entry name" value="ASKHA_NBD_PanK-III"/>
    <property type="match status" value="1"/>
</dbReference>
<keyword evidence="13 16" id="KW-0173">Coenzyme A biosynthesis</keyword>
<keyword evidence="10 16" id="KW-0418">Kinase</keyword>
<gene>
    <name evidence="16" type="primary">coaX</name>
    <name evidence="17" type="ORF">BXT84_01910</name>
</gene>
<comment type="cofactor">
    <cofactor evidence="16">
        <name>NH4(+)</name>
        <dbReference type="ChEBI" id="CHEBI:28938"/>
    </cofactor>
    <cofactor evidence="16">
        <name>K(+)</name>
        <dbReference type="ChEBI" id="CHEBI:29103"/>
    </cofactor>
    <text evidence="16">A monovalent cation. Ammonium or potassium.</text>
</comment>
<keyword evidence="12 16" id="KW-0630">Potassium</keyword>
<evidence type="ECO:0000256" key="6">
    <source>
        <dbReference type="ARBA" id="ARBA00012102"/>
    </source>
</evidence>
<name>A0ABM6RVK6_9FIRM</name>
<dbReference type="Pfam" id="PF03309">
    <property type="entry name" value="Pan_kinase"/>
    <property type="match status" value="1"/>
</dbReference>
<dbReference type="EMBL" id="CP019454">
    <property type="protein sequence ID" value="AUW95341.1"/>
    <property type="molecule type" value="Genomic_DNA"/>
</dbReference>
<keyword evidence="7 16" id="KW-0963">Cytoplasm</keyword>
<evidence type="ECO:0000256" key="8">
    <source>
        <dbReference type="ARBA" id="ARBA00022679"/>
    </source>
</evidence>
<evidence type="ECO:0000313" key="17">
    <source>
        <dbReference type="EMBL" id="AUW95341.1"/>
    </source>
</evidence>
<dbReference type="Gene3D" id="3.30.420.40">
    <property type="match status" value="2"/>
</dbReference>
<comment type="cofactor">
    <cofactor evidence="2">
        <name>K(+)</name>
        <dbReference type="ChEBI" id="CHEBI:29103"/>
    </cofactor>
</comment>
<evidence type="ECO:0000256" key="14">
    <source>
        <dbReference type="ARBA" id="ARBA00038036"/>
    </source>
</evidence>
<dbReference type="SUPFAM" id="SSF53067">
    <property type="entry name" value="Actin-like ATPase domain"/>
    <property type="match status" value="2"/>
</dbReference>
<dbReference type="GO" id="GO:0016301">
    <property type="term" value="F:kinase activity"/>
    <property type="evidence" value="ECO:0007669"/>
    <property type="project" value="UniProtKB-KW"/>
</dbReference>
<evidence type="ECO:0000256" key="5">
    <source>
        <dbReference type="ARBA" id="ARBA00011738"/>
    </source>
</evidence>
<comment type="subunit">
    <text evidence="5 16">Homodimer.</text>
</comment>
<dbReference type="PANTHER" id="PTHR34265">
    <property type="entry name" value="TYPE III PANTOTHENATE KINASE"/>
    <property type="match status" value="1"/>
</dbReference>
<evidence type="ECO:0000313" key="18">
    <source>
        <dbReference type="Proteomes" id="UP000325292"/>
    </source>
</evidence>
<keyword evidence="9 16" id="KW-0547">Nucleotide-binding</keyword>
<dbReference type="PANTHER" id="PTHR34265:SF1">
    <property type="entry name" value="TYPE III PANTOTHENATE KINASE"/>
    <property type="match status" value="1"/>
</dbReference>
<evidence type="ECO:0000256" key="4">
    <source>
        <dbReference type="ARBA" id="ARBA00005225"/>
    </source>
</evidence>
<dbReference type="InterPro" id="IPR004619">
    <property type="entry name" value="Type_III_PanK"/>
</dbReference>
<evidence type="ECO:0000256" key="7">
    <source>
        <dbReference type="ARBA" id="ARBA00022490"/>
    </source>
</evidence>
<feature type="binding site" evidence="16">
    <location>
        <position position="131"/>
    </location>
    <ligand>
        <name>K(+)</name>
        <dbReference type="ChEBI" id="CHEBI:29103"/>
    </ligand>
</feature>
<organism evidence="17 18">
    <name type="scientific">Sulfobacillus thermotolerans</name>
    <dbReference type="NCBI Taxonomy" id="338644"/>
    <lineage>
        <taxon>Bacteria</taxon>
        <taxon>Bacillati</taxon>
        <taxon>Bacillota</taxon>
        <taxon>Clostridia</taxon>
        <taxon>Eubacteriales</taxon>
        <taxon>Clostridiales Family XVII. Incertae Sedis</taxon>
        <taxon>Sulfobacillus</taxon>
    </lineage>
</organism>
<evidence type="ECO:0000256" key="16">
    <source>
        <dbReference type="HAMAP-Rule" id="MF_01274"/>
    </source>
</evidence>
<evidence type="ECO:0000256" key="2">
    <source>
        <dbReference type="ARBA" id="ARBA00001958"/>
    </source>
</evidence>
<feature type="binding site" evidence="16">
    <location>
        <position position="134"/>
    </location>
    <ligand>
        <name>ATP</name>
        <dbReference type="ChEBI" id="CHEBI:30616"/>
    </ligand>
</feature>
<dbReference type="HAMAP" id="MF_01274">
    <property type="entry name" value="Pantothen_kinase_3"/>
    <property type="match status" value="1"/>
</dbReference>
<comment type="similarity">
    <text evidence="14 16">Belongs to the type III pantothenate kinase family.</text>
</comment>
<feature type="binding site" evidence="16">
    <location>
        <begin position="11"/>
        <end position="18"/>
    </location>
    <ligand>
        <name>ATP</name>
        <dbReference type="ChEBI" id="CHEBI:30616"/>
    </ligand>
</feature>
<keyword evidence="18" id="KW-1185">Reference proteome</keyword>
<feature type="active site" description="Proton acceptor" evidence="16">
    <location>
        <position position="111"/>
    </location>
</feature>
<comment type="catalytic activity">
    <reaction evidence="1 16">
        <text>(R)-pantothenate + ATP = (R)-4'-phosphopantothenate + ADP + H(+)</text>
        <dbReference type="Rhea" id="RHEA:16373"/>
        <dbReference type="ChEBI" id="CHEBI:10986"/>
        <dbReference type="ChEBI" id="CHEBI:15378"/>
        <dbReference type="ChEBI" id="CHEBI:29032"/>
        <dbReference type="ChEBI" id="CHEBI:30616"/>
        <dbReference type="ChEBI" id="CHEBI:456216"/>
        <dbReference type="EC" id="2.7.1.33"/>
    </reaction>
</comment>
<comment type="function">
    <text evidence="16">Catalyzes the phosphorylation of pantothenate (Pan), the first step in CoA biosynthesis.</text>
</comment>
<sequence>MRFVDYLLAIDIGNTHIKVGLFHDGVWQEEWRLSTDVRRTADEYRVPLRGFLREVLVEQVDQVVMASVVPLLAPVFHRVASALSDAPPLEITPPGYGLKVQYQPPDSLGADRFVTALGAWRKYGTNLVVVDVGTTATVDAVSRDGVFLGGMIAPGPHFLSQALAQGTARLPLIPPAIPDKLLGQNTQEAIAVGVGHGFIGMVSELIARTWQVLGDEAPIILTGGWAQRIQPHLRFPVHLEPTLTLDGLRYAAEYHFGRG</sequence>
<dbReference type="InterPro" id="IPR043129">
    <property type="entry name" value="ATPase_NBD"/>
</dbReference>
<dbReference type="NCBIfam" id="TIGR00671">
    <property type="entry name" value="baf"/>
    <property type="match status" value="1"/>
</dbReference>
<dbReference type="Proteomes" id="UP000325292">
    <property type="component" value="Chromosome"/>
</dbReference>
<evidence type="ECO:0000256" key="15">
    <source>
        <dbReference type="ARBA" id="ARBA00040883"/>
    </source>
</evidence>
<keyword evidence="11 16" id="KW-0067">ATP-binding</keyword>
<feature type="binding site" evidence="16">
    <location>
        <position position="102"/>
    </location>
    <ligand>
        <name>substrate</name>
    </ligand>
</feature>
<evidence type="ECO:0000256" key="3">
    <source>
        <dbReference type="ARBA" id="ARBA00004496"/>
    </source>
</evidence>
<keyword evidence="16" id="KW-0479">Metal-binding</keyword>
<accession>A0ABM6RVK6</accession>
<evidence type="ECO:0000256" key="10">
    <source>
        <dbReference type="ARBA" id="ARBA00022777"/>
    </source>
</evidence>
<evidence type="ECO:0000256" key="11">
    <source>
        <dbReference type="ARBA" id="ARBA00022840"/>
    </source>
</evidence>
<evidence type="ECO:0000256" key="9">
    <source>
        <dbReference type="ARBA" id="ARBA00022741"/>
    </source>
</evidence>
<protein>
    <recommendedName>
        <fullName evidence="15 16">Type III pantothenate kinase</fullName>
        <ecNumber evidence="6 16">2.7.1.33</ecNumber>
    </recommendedName>
    <alternativeName>
        <fullName evidence="16">PanK-III</fullName>
    </alternativeName>
    <alternativeName>
        <fullName evidence="16">Pantothenic acid kinase</fullName>
    </alternativeName>
</protein>
<evidence type="ECO:0000256" key="1">
    <source>
        <dbReference type="ARBA" id="ARBA00001206"/>
    </source>
</evidence>